<protein>
    <submittedName>
        <fullName evidence="5">Zinc-dependent metalloprotease</fullName>
    </submittedName>
</protein>
<evidence type="ECO:0000313" key="5">
    <source>
        <dbReference type="EMBL" id="MFC0518433.1"/>
    </source>
</evidence>
<dbReference type="Pfam" id="PF17148">
    <property type="entry name" value="DUF5117"/>
    <property type="match status" value="1"/>
</dbReference>
<gene>
    <name evidence="5" type="ORF">ACFFGT_29735</name>
</gene>
<evidence type="ECO:0000259" key="3">
    <source>
        <dbReference type="Pfam" id="PF17148"/>
    </source>
</evidence>
<evidence type="ECO:0000313" key="6">
    <source>
        <dbReference type="Proteomes" id="UP001589828"/>
    </source>
</evidence>
<keyword evidence="6" id="KW-1185">Reference proteome</keyword>
<evidence type="ECO:0000256" key="1">
    <source>
        <dbReference type="SAM" id="SignalP"/>
    </source>
</evidence>
<feature type="chain" id="PRO_5045455251" evidence="1">
    <location>
        <begin position="32"/>
        <end position="824"/>
    </location>
</feature>
<keyword evidence="5" id="KW-0378">Hydrolase</keyword>
<dbReference type="InterPro" id="IPR033413">
    <property type="entry name" value="DUF5117"/>
</dbReference>
<accession>A0ABV6LG65</accession>
<feature type="signal peptide" evidence="1">
    <location>
        <begin position="1"/>
        <end position="31"/>
    </location>
</feature>
<dbReference type="Pfam" id="PF16313">
    <property type="entry name" value="DUF4953"/>
    <property type="match status" value="1"/>
</dbReference>
<feature type="domain" description="EcxA zinc-binding" evidence="2">
    <location>
        <begin position="412"/>
        <end position="722"/>
    </location>
</feature>
<feature type="domain" description="DUF5117" evidence="3">
    <location>
        <begin position="93"/>
        <end position="285"/>
    </location>
</feature>
<keyword evidence="5" id="KW-0482">Metalloprotease</keyword>
<dbReference type="Proteomes" id="UP001589828">
    <property type="component" value="Unassembled WGS sequence"/>
</dbReference>
<dbReference type="EMBL" id="JBHLTS010000079">
    <property type="protein sequence ID" value="MFC0518433.1"/>
    <property type="molecule type" value="Genomic_DNA"/>
</dbReference>
<dbReference type="RefSeq" id="WP_377026152.1">
    <property type="nucleotide sequence ID" value="NZ_JBHLTS010000079.1"/>
</dbReference>
<keyword evidence="5" id="KW-0645">Protease</keyword>
<proteinExistence type="predicted"/>
<reference evidence="5 6" key="1">
    <citation type="submission" date="2024-09" db="EMBL/GenBank/DDBJ databases">
        <authorList>
            <person name="Sun Q."/>
            <person name="Mori K."/>
        </authorList>
    </citation>
    <scope>NUCLEOTIDE SEQUENCE [LARGE SCALE GENOMIC DNA]</scope>
    <source>
        <strain evidence="5 6">NCAIM B.02415</strain>
    </source>
</reference>
<dbReference type="Pfam" id="PF17162">
    <property type="entry name" value="DUF5118"/>
    <property type="match status" value="1"/>
</dbReference>
<dbReference type="PANTHER" id="PTHR38478:SF1">
    <property type="entry name" value="ZINC DEPENDENT METALLOPROTEASE DOMAIN LIPOPROTEIN"/>
    <property type="match status" value="1"/>
</dbReference>
<keyword evidence="1" id="KW-0732">Signal</keyword>
<name>A0ABV6LG65_9SPHI</name>
<sequence length="824" mass="92359">MNTFRSNYISYMKKYCCLLLLLMVYLPFAKAQKNEDIESRTKNYKKLAGYFNFYWDEAEGKIYLEVDKFNQEFLYVNSLPAGVGSNALGLDRGKIGGSRIVKFIKSGPKVLLIQPNYDYRAVSNNADERKSVEEAFAQSVLFGFKAIVQSDDHVLIDLTPFLLRDSQNIADQLLQSDQGVYHTEESSSAVYLPNTRNFPQNSEFEAIITLAGKAKGREIRSVTPNPDLVTVRMHQSFIQLPDNNYKVRKFDPRSGFFDTEYMDFATPINDPIVKRLMIRHRLQKKDPTAAMSEPVKPIVYYVDRGAPELVQQALIEGASWWNQAFEAAGYKNAFQVKILPEDADPMDIRYNIIQWVHRSTRGWSYGEAITDPRTGEIIKGQVSLGSLRDRQDFLIAEGLVQPYEDGKPVSDKMLKLALARLRQLSAHEVGHTLGMQHNFTASVNDRASVMDYPPPVISLKADGSIDLSDAYKTEIGGWDKRAILYGYQDFAPGTDEDKALKDILNETLKQGFQYISDDDARPAGSAHPQAHLWDSGNNAADELNRLMALRKQILTNFSEKAIRQDAPMATIEEVLVPMYLIHRYQTEAASKMLGGLYYTFALKNDGQTVTRFVPPAEQWKAFDALMGTISPDALALPEKLIEKIPPRPVGYPRTQETFKSYTGLTFDPMAAAESAAGATLSFMLQPERAARLIEYNARDNSQPGLLPVLNKLVNLTWQAPQQNGYKGELQRLVNNLVLKQLLTLAANMQAAESVRSIALLQINDLKSWMLKTIPAATGSAKANLLFGLSQIKLFEDYPDKFKPAAPLNMPDGSPIGMDDPGCGM</sequence>
<evidence type="ECO:0000259" key="2">
    <source>
        <dbReference type="Pfam" id="PF16313"/>
    </source>
</evidence>
<dbReference type="PANTHER" id="PTHR38478">
    <property type="entry name" value="PEPTIDASE M1A AND M12B"/>
    <property type="match status" value="1"/>
</dbReference>
<feature type="domain" description="DUF5118" evidence="4">
    <location>
        <begin position="42"/>
        <end position="81"/>
    </location>
</feature>
<dbReference type="SUPFAM" id="SSF55486">
    <property type="entry name" value="Metalloproteases ('zincins'), catalytic domain"/>
    <property type="match status" value="1"/>
</dbReference>
<organism evidence="5 6">
    <name type="scientific">Mucilaginibacter angelicae</name>
    <dbReference type="NCBI Taxonomy" id="869718"/>
    <lineage>
        <taxon>Bacteria</taxon>
        <taxon>Pseudomonadati</taxon>
        <taxon>Bacteroidota</taxon>
        <taxon>Sphingobacteriia</taxon>
        <taxon>Sphingobacteriales</taxon>
        <taxon>Sphingobacteriaceae</taxon>
        <taxon>Mucilaginibacter</taxon>
    </lineage>
</organism>
<dbReference type="GO" id="GO:0008237">
    <property type="term" value="F:metallopeptidase activity"/>
    <property type="evidence" value="ECO:0007669"/>
    <property type="project" value="UniProtKB-KW"/>
</dbReference>
<dbReference type="InterPro" id="IPR033428">
    <property type="entry name" value="DUF5118"/>
</dbReference>
<dbReference type="InterPro" id="IPR032534">
    <property type="entry name" value="EcxA_zinc-bd"/>
</dbReference>
<dbReference type="InterPro" id="IPR034032">
    <property type="entry name" value="Zn_MMP-like_bac"/>
</dbReference>
<evidence type="ECO:0000259" key="4">
    <source>
        <dbReference type="Pfam" id="PF17162"/>
    </source>
</evidence>
<dbReference type="CDD" id="cd04276">
    <property type="entry name" value="ZnMc_MMP_like_2"/>
    <property type="match status" value="1"/>
</dbReference>
<comment type="caution">
    <text evidence="5">The sequence shown here is derived from an EMBL/GenBank/DDBJ whole genome shotgun (WGS) entry which is preliminary data.</text>
</comment>